<gene>
    <name evidence="4" type="ORF">A2042_02800</name>
</gene>
<sequence>METNGSKNRVITITSGKGGVGKTNIVSNLAIALAKFGKKILLLDADLGLGNLDILLGLKPKMNLSDVLMEGKNIKDMIIEGPMGVKILPASSGVLELTNLSENQKLQLLSELESLNGAFDILIIDTGAGISSNVMYFNIAAQDIIVIITPEPTSIHDSLALMKILSSNYDEKYFKVIVNFVRNPKEGFEVFKKLMSLIEESFEASVDYLGQISYDRNVSKAVRKQKAVIESFPDSTASMDFFKIAEKICAFQSKELPKGNIQFFWKQLLEEKKNKKRT</sequence>
<reference evidence="4 5" key="1">
    <citation type="journal article" date="2016" name="Nat. Commun.">
        <title>Thousands of microbial genomes shed light on interconnected biogeochemical processes in an aquifer system.</title>
        <authorList>
            <person name="Anantharaman K."/>
            <person name="Brown C.T."/>
            <person name="Hug L.A."/>
            <person name="Sharon I."/>
            <person name="Castelle C.J."/>
            <person name="Probst A.J."/>
            <person name="Thomas B.C."/>
            <person name="Singh A."/>
            <person name="Wilkins M.J."/>
            <person name="Karaoz U."/>
            <person name="Brodie E.L."/>
            <person name="Williams K.H."/>
            <person name="Hubbard S.S."/>
            <person name="Banfield J.F."/>
        </authorList>
    </citation>
    <scope>NUCLEOTIDE SEQUENCE [LARGE SCALE GENOMIC DNA]</scope>
</reference>
<evidence type="ECO:0000256" key="2">
    <source>
        <dbReference type="ARBA" id="ARBA00022840"/>
    </source>
</evidence>
<dbReference type="InterPro" id="IPR025669">
    <property type="entry name" value="AAA_dom"/>
</dbReference>
<dbReference type="Gene3D" id="3.40.50.300">
    <property type="entry name" value="P-loop containing nucleotide triphosphate hydrolases"/>
    <property type="match status" value="1"/>
</dbReference>
<dbReference type="Proteomes" id="UP000178526">
    <property type="component" value="Unassembled WGS sequence"/>
</dbReference>
<dbReference type="EMBL" id="MGDB01000107">
    <property type="protein sequence ID" value="OGL40137.1"/>
    <property type="molecule type" value="Genomic_DNA"/>
</dbReference>
<dbReference type="InterPro" id="IPR033875">
    <property type="entry name" value="FlhG"/>
</dbReference>
<proteinExistence type="predicted"/>
<dbReference type="InterPro" id="IPR027417">
    <property type="entry name" value="P-loop_NTPase"/>
</dbReference>
<keyword evidence="2" id="KW-0067">ATP-binding</keyword>
<dbReference type="InterPro" id="IPR050625">
    <property type="entry name" value="ParA/MinD_ATPase"/>
</dbReference>
<dbReference type="CDD" id="cd02038">
    <property type="entry name" value="FlhG-like"/>
    <property type="match status" value="1"/>
</dbReference>
<dbReference type="GO" id="GO:0051782">
    <property type="term" value="P:negative regulation of cell division"/>
    <property type="evidence" value="ECO:0007669"/>
    <property type="project" value="TreeGrafter"/>
</dbReference>
<dbReference type="PANTHER" id="PTHR43384:SF4">
    <property type="entry name" value="CELLULOSE BIOSYNTHESIS PROTEIN BCSQ-RELATED"/>
    <property type="match status" value="1"/>
</dbReference>
<evidence type="ECO:0000313" key="5">
    <source>
        <dbReference type="Proteomes" id="UP000178526"/>
    </source>
</evidence>
<dbReference type="Pfam" id="PF13614">
    <property type="entry name" value="AAA_31"/>
    <property type="match status" value="1"/>
</dbReference>
<dbReference type="PIRSF" id="PIRSF003092">
    <property type="entry name" value="MinD"/>
    <property type="match status" value="1"/>
</dbReference>
<dbReference type="GO" id="GO:0005524">
    <property type="term" value="F:ATP binding"/>
    <property type="evidence" value="ECO:0007669"/>
    <property type="project" value="UniProtKB-KW"/>
</dbReference>
<comment type="caution">
    <text evidence="4">The sequence shown here is derived from an EMBL/GenBank/DDBJ whole genome shotgun (WGS) entry which is preliminary data.</text>
</comment>
<name>A0A1F7RGR1_9BACT</name>
<evidence type="ECO:0000313" key="4">
    <source>
        <dbReference type="EMBL" id="OGL40137.1"/>
    </source>
</evidence>
<evidence type="ECO:0000256" key="1">
    <source>
        <dbReference type="ARBA" id="ARBA00022741"/>
    </source>
</evidence>
<accession>A0A1F7RGR1</accession>
<dbReference type="SUPFAM" id="SSF52540">
    <property type="entry name" value="P-loop containing nucleoside triphosphate hydrolases"/>
    <property type="match status" value="1"/>
</dbReference>
<dbReference type="GO" id="GO:0005829">
    <property type="term" value="C:cytosol"/>
    <property type="evidence" value="ECO:0007669"/>
    <property type="project" value="TreeGrafter"/>
</dbReference>
<dbReference type="InterPro" id="IPR025501">
    <property type="entry name" value="MinD_FleN"/>
</dbReference>
<organism evidence="4 5">
    <name type="scientific">Candidatus Schekmanbacteria bacterium GWA2_38_11</name>
    <dbReference type="NCBI Taxonomy" id="1817876"/>
    <lineage>
        <taxon>Bacteria</taxon>
        <taxon>Candidatus Schekmaniibacteriota</taxon>
    </lineage>
</organism>
<protein>
    <recommendedName>
        <fullName evidence="3">AAA domain-containing protein</fullName>
    </recommendedName>
</protein>
<dbReference type="GO" id="GO:0009898">
    <property type="term" value="C:cytoplasmic side of plasma membrane"/>
    <property type="evidence" value="ECO:0007669"/>
    <property type="project" value="TreeGrafter"/>
</dbReference>
<dbReference type="PANTHER" id="PTHR43384">
    <property type="entry name" value="SEPTUM SITE-DETERMINING PROTEIN MIND HOMOLOG, CHLOROPLASTIC-RELATED"/>
    <property type="match status" value="1"/>
</dbReference>
<dbReference type="AlphaFoldDB" id="A0A1F7RGR1"/>
<keyword evidence="1" id="KW-0547">Nucleotide-binding</keyword>
<feature type="domain" description="AAA" evidence="3">
    <location>
        <begin position="9"/>
        <end position="164"/>
    </location>
</feature>
<dbReference type="GO" id="GO:0016887">
    <property type="term" value="F:ATP hydrolysis activity"/>
    <property type="evidence" value="ECO:0007669"/>
    <property type="project" value="TreeGrafter"/>
</dbReference>
<evidence type="ECO:0000259" key="3">
    <source>
        <dbReference type="Pfam" id="PF13614"/>
    </source>
</evidence>